<dbReference type="Proteomes" id="UP000057043">
    <property type="component" value="Unassembled WGS sequence"/>
</dbReference>
<sequence length="29" mass="3111">MKRELAILLVIGIALVGMAGAANYMYEKA</sequence>
<dbReference type="AlphaFoldDB" id="A0A101FSL3"/>
<feature type="non-terminal residue" evidence="1">
    <location>
        <position position="29"/>
    </location>
</feature>
<organism evidence="1 2">
    <name type="scientific">Methanothrix harundinacea</name>
    <dbReference type="NCBI Taxonomy" id="301375"/>
    <lineage>
        <taxon>Archaea</taxon>
        <taxon>Methanobacteriati</taxon>
        <taxon>Methanobacteriota</taxon>
        <taxon>Stenosarchaea group</taxon>
        <taxon>Methanomicrobia</taxon>
        <taxon>Methanotrichales</taxon>
        <taxon>Methanotrichaceae</taxon>
        <taxon>Methanothrix</taxon>
    </lineage>
</organism>
<comment type="caution">
    <text evidence="1">The sequence shown here is derived from an EMBL/GenBank/DDBJ whole genome shotgun (WGS) entry which is preliminary data.</text>
</comment>
<accession>A0A101FSL3</accession>
<evidence type="ECO:0000313" key="2">
    <source>
        <dbReference type="Proteomes" id="UP000057043"/>
    </source>
</evidence>
<dbReference type="EMBL" id="LGFT01000053">
    <property type="protein sequence ID" value="KUK43701.1"/>
    <property type="molecule type" value="Genomic_DNA"/>
</dbReference>
<evidence type="ECO:0000313" key="1">
    <source>
        <dbReference type="EMBL" id="KUK43701.1"/>
    </source>
</evidence>
<proteinExistence type="predicted"/>
<name>A0A101FSL3_9EURY</name>
<protein>
    <submittedName>
        <fullName evidence="1">Uncharacterized protein</fullName>
    </submittedName>
</protein>
<gene>
    <name evidence="1" type="ORF">XD72_1911</name>
</gene>
<reference evidence="1 2" key="1">
    <citation type="journal article" date="2015" name="MBio">
        <title>Genome-Resolved Metagenomic Analysis Reveals Roles for Candidate Phyla and Other Microbial Community Members in Biogeochemical Transformations in Oil Reservoirs.</title>
        <authorList>
            <person name="Hu P."/>
            <person name="Tom L."/>
            <person name="Singh A."/>
            <person name="Thomas B.C."/>
            <person name="Baker B.J."/>
            <person name="Piceno Y.M."/>
            <person name="Andersen G.L."/>
            <person name="Banfield J.F."/>
        </authorList>
    </citation>
    <scope>NUCLEOTIDE SEQUENCE [LARGE SCALE GENOMIC DNA]</scope>
    <source>
        <strain evidence="1">57_489</strain>
    </source>
</reference>